<dbReference type="InterPro" id="IPR039420">
    <property type="entry name" value="WalR-like"/>
</dbReference>
<dbReference type="PROSITE" id="PS00622">
    <property type="entry name" value="HTH_LUXR_1"/>
    <property type="match status" value="1"/>
</dbReference>
<dbReference type="SUPFAM" id="SSF46894">
    <property type="entry name" value="C-terminal effector domain of the bipartite response regulators"/>
    <property type="match status" value="1"/>
</dbReference>
<dbReference type="InterPro" id="IPR016032">
    <property type="entry name" value="Sig_transdc_resp-reg_C-effctor"/>
</dbReference>
<organism evidence="3 4">
    <name type="scientific">Yimella lutea</name>
    <dbReference type="NCBI Taxonomy" id="587872"/>
    <lineage>
        <taxon>Bacteria</taxon>
        <taxon>Bacillati</taxon>
        <taxon>Actinomycetota</taxon>
        <taxon>Actinomycetes</taxon>
        <taxon>Micrococcales</taxon>
        <taxon>Dermacoccaceae</taxon>
        <taxon>Yimella</taxon>
    </lineage>
</organism>
<evidence type="ECO:0000259" key="2">
    <source>
        <dbReference type="PROSITE" id="PS50043"/>
    </source>
</evidence>
<dbReference type="InterPro" id="IPR000792">
    <property type="entry name" value="Tscrpt_reg_LuxR_C"/>
</dbReference>
<dbReference type="PRINTS" id="PR00038">
    <property type="entry name" value="HTHLUXR"/>
</dbReference>
<keyword evidence="4" id="KW-1185">Reference proteome</keyword>
<proteinExistence type="predicted"/>
<feature type="domain" description="HTH luxR-type" evidence="2">
    <location>
        <begin position="156"/>
        <end position="221"/>
    </location>
</feature>
<dbReference type="CDD" id="cd06170">
    <property type="entry name" value="LuxR_C_like"/>
    <property type="match status" value="1"/>
</dbReference>
<dbReference type="SUPFAM" id="SSF52172">
    <property type="entry name" value="CheY-like"/>
    <property type="match status" value="1"/>
</dbReference>
<sequence>MIAPADVPRSSPHEPAVPPDGHPLRLALVNDYELVVAGLAAVLAPYGDRVQVVEFDVDDDESQPVDIAVYDTFAAPRGGSAEVGHLLDSAKVGKVVAYSFTEDESAVRDTLAIGVHGYISKAVPTARLVDALEKIAAGEHAVVLSDAVDPLPETEWPGKDIDLTEREGEVIGLIAQGYSNEEIARLCYLSINTVKTYIRSAYRKAGVNTRAQAVAWALRHGFRPERMPSL</sequence>
<dbReference type="PANTHER" id="PTHR43214:SF43">
    <property type="entry name" value="TWO-COMPONENT RESPONSE REGULATOR"/>
    <property type="match status" value="1"/>
</dbReference>
<name>A0A542EBW7_9MICO</name>
<dbReference type="SMART" id="SM00421">
    <property type="entry name" value="HTH_LUXR"/>
    <property type="match status" value="1"/>
</dbReference>
<dbReference type="Proteomes" id="UP000320806">
    <property type="component" value="Unassembled WGS sequence"/>
</dbReference>
<reference evidence="3 4" key="1">
    <citation type="submission" date="2019-06" db="EMBL/GenBank/DDBJ databases">
        <title>Sequencing the genomes of 1000 actinobacteria strains.</title>
        <authorList>
            <person name="Klenk H.-P."/>
        </authorList>
    </citation>
    <scope>NUCLEOTIDE SEQUENCE [LARGE SCALE GENOMIC DNA]</scope>
    <source>
        <strain evidence="3 4">DSM 19828</strain>
    </source>
</reference>
<dbReference type="GO" id="GO:0003677">
    <property type="term" value="F:DNA binding"/>
    <property type="evidence" value="ECO:0007669"/>
    <property type="project" value="UniProtKB-KW"/>
</dbReference>
<dbReference type="PANTHER" id="PTHR43214">
    <property type="entry name" value="TWO-COMPONENT RESPONSE REGULATOR"/>
    <property type="match status" value="1"/>
</dbReference>
<gene>
    <name evidence="3" type="ORF">FB459_0188</name>
</gene>
<dbReference type="EMBL" id="VFMO01000001">
    <property type="protein sequence ID" value="TQJ12822.1"/>
    <property type="molecule type" value="Genomic_DNA"/>
</dbReference>
<evidence type="ECO:0000313" key="3">
    <source>
        <dbReference type="EMBL" id="TQJ12822.1"/>
    </source>
</evidence>
<dbReference type="Gene3D" id="3.40.50.2300">
    <property type="match status" value="1"/>
</dbReference>
<dbReference type="PROSITE" id="PS50043">
    <property type="entry name" value="HTH_LUXR_2"/>
    <property type="match status" value="1"/>
</dbReference>
<dbReference type="GO" id="GO:0006355">
    <property type="term" value="P:regulation of DNA-templated transcription"/>
    <property type="evidence" value="ECO:0007669"/>
    <property type="project" value="InterPro"/>
</dbReference>
<dbReference type="RefSeq" id="WP_246092257.1">
    <property type="nucleotide sequence ID" value="NZ_BAABCI010000004.1"/>
</dbReference>
<dbReference type="InterPro" id="IPR011006">
    <property type="entry name" value="CheY-like_superfamily"/>
</dbReference>
<keyword evidence="1" id="KW-0238">DNA-binding</keyword>
<dbReference type="AlphaFoldDB" id="A0A542EBW7"/>
<protein>
    <submittedName>
        <fullName evidence="3">LuxR family two component transcriptional regulator</fullName>
    </submittedName>
</protein>
<dbReference type="Pfam" id="PF00196">
    <property type="entry name" value="GerE"/>
    <property type="match status" value="1"/>
</dbReference>
<comment type="caution">
    <text evidence="3">The sequence shown here is derived from an EMBL/GenBank/DDBJ whole genome shotgun (WGS) entry which is preliminary data.</text>
</comment>
<evidence type="ECO:0000313" key="4">
    <source>
        <dbReference type="Proteomes" id="UP000320806"/>
    </source>
</evidence>
<evidence type="ECO:0000256" key="1">
    <source>
        <dbReference type="ARBA" id="ARBA00023125"/>
    </source>
</evidence>
<accession>A0A542EBW7</accession>